<dbReference type="Pfam" id="PF20142">
    <property type="entry name" value="Scaffold"/>
    <property type="match status" value="1"/>
</dbReference>
<gene>
    <name evidence="10" type="ORF">HYN59_06995</name>
</gene>
<dbReference type="PANTHER" id="PTHR41533:SF2">
    <property type="entry name" value="BLR7131 PROTEIN"/>
    <property type="match status" value="1"/>
</dbReference>
<proteinExistence type="inferred from homology"/>
<dbReference type="PROSITE" id="PS52029">
    <property type="entry name" value="LD_TPASE"/>
    <property type="match status" value="1"/>
</dbReference>
<dbReference type="RefSeq" id="WP_108777591.1">
    <property type="nucleotide sequence ID" value="NZ_CP029186.1"/>
</dbReference>
<feature type="domain" description="L,D-TPase catalytic" evidence="9">
    <location>
        <begin position="298"/>
        <end position="468"/>
    </location>
</feature>
<evidence type="ECO:0000313" key="11">
    <source>
        <dbReference type="Proteomes" id="UP000244929"/>
    </source>
</evidence>
<keyword evidence="6 7" id="KW-0961">Cell wall biogenesis/degradation</keyword>
<feature type="active site" description="Proton donor/acceptor" evidence="7">
    <location>
        <position position="426"/>
    </location>
</feature>
<organism evidence="10 11">
    <name type="scientific">Flavobacterium album</name>
    <dbReference type="NCBI Taxonomy" id="2175091"/>
    <lineage>
        <taxon>Bacteria</taxon>
        <taxon>Pseudomonadati</taxon>
        <taxon>Bacteroidota</taxon>
        <taxon>Flavobacteriia</taxon>
        <taxon>Flavobacteriales</taxon>
        <taxon>Flavobacteriaceae</taxon>
        <taxon>Flavobacterium</taxon>
    </lineage>
</organism>
<sequence>MPKAVIILLSLLFLFPSCKKAGEANKKPVNTAYLKDTPLPVASGLPEDCTASVKEFYGANGSKTAWTNSACRKALLATIKDAESDGLDPKDYNQDSLEKFEALTSITKEECVQYDILLTESFTKLATHLFKGKLKPRGMYRDWALAPKTLNTNKLLAEGLESHDVGEVLGRCRPKHPIYAGLRKSLKYLDGLPDDSAIDKIEFKKPLKLNDSGAVVAAIKQRLDYWGDLPDEKAKDSLYDHATAKAVKKFQQRHGIYATGIVDSRTAEALNFTRDERKTQIVVNLERWRWFPYDFGKQAIIVNIPDYRLTIVENNKDTLDTYKVIVGKPDRRSPVLYSSINQLVINPTWTIPPTYLTKDLAPAAIKDTAHFSHLNIKIFRGKKEVRVAEWDSLKPDHYVYVQSPGSYNSLGRIKFNFRNGYYVYLHDTNHREYFKKNYRALSSGCVRVEDPFRLAEYVLHDDKDLNREKLDEMVAQGDTQYVGLKKTTPIHQLYWTAWMDRDGLQFRNDIYNLDKALYDKLRK</sequence>
<dbReference type="InterPro" id="IPR036365">
    <property type="entry name" value="PGBD-like_sf"/>
</dbReference>
<evidence type="ECO:0000256" key="1">
    <source>
        <dbReference type="ARBA" id="ARBA00004752"/>
    </source>
</evidence>
<dbReference type="AlphaFoldDB" id="A0A2S1QWV7"/>
<feature type="chain" id="PRO_5015639657" evidence="8">
    <location>
        <begin position="22"/>
        <end position="523"/>
    </location>
</feature>
<dbReference type="SUPFAM" id="SSF47090">
    <property type="entry name" value="PGBD-like"/>
    <property type="match status" value="1"/>
</dbReference>
<evidence type="ECO:0000256" key="8">
    <source>
        <dbReference type="SAM" id="SignalP"/>
    </source>
</evidence>
<name>A0A2S1QWV7_9FLAO</name>
<dbReference type="Gene3D" id="1.10.101.10">
    <property type="entry name" value="PGBD-like superfamily/PGBD"/>
    <property type="match status" value="1"/>
</dbReference>
<reference evidence="10 11" key="1">
    <citation type="submission" date="2018-04" db="EMBL/GenBank/DDBJ databases">
        <title>Genome sequencing of Flavobacterium sp. HYN0059.</title>
        <authorList>
            <person name="Yi H."/>
            <person name="Baek C."/>
        </authorList>
    </citation>
    <scope>NUCLEOTIDE SEQUENCE [LARGE SCALE GENOMIC DNA]</scope>
    <source>
        <strain evidence="10 11">HYN0059</strain>
    </source>
</reference>
<dbReference type="Pfam" id="PF01471">
    <property type="entry name" value="PG_binding_1"/>
    <property type="match status" value="1"/>
</dbReference>
<evidence type="ECO:0000256" key="3">
    <source>
        <dbReference type="ARBA" id="ARBA00022679"/>
    </source>
</evidence>
<dbReference type="SUPFAM" id="SSF141523">
    <property type="entry name" value="L,D-transpeptidase catalytic domain-like"/>
    <property type="match status" value="1"/>
</dbReference>
<dbReference type="EMBL" id="CP029186">
    <property type="protein sequence ID" value="AWH84885.1"/>
    <property type="molecule type" value="Genomic_DNA"/>
</dbReference>
<dbReference type="GO" id="GO:0008360">
    <property type="term" value="P:regulation of cell shape"/>
    <property type="evidence" value="ECO:0007669"/>
    <property type="project" value="UniProtKB-UniRule"/>
</dbReference>
<dbReference type="InterPro" id="IPR036366">
    <property type="entry name" value="PGBDSf"/>
</dbReference>
<dbReference type="CDD" id="cd16913">
    <property type="entry name" value="YkuD_like"/>
    <property type="match status" value="1"/>
</dbReference>
<dbReference type="GO" id="GO:0009252">
    <property type="term" value="P:peptidoglycan biosynthetic process"/>
    <property type="evidence" value="ECO:0007669"/>
    <property type="project" value="UniProtKB-UniPathway"/>
</dbReference>
<evidence type="ECO:0000256" key="5">
    <source>
        <dbReference type="ARBA" id="ARBA00022984"/>
    </source>
</evidence>
<evidence type="ECO:0000256" key="2">
    <source>
        <dbReference type="ARBA" id="ARBA00005992"/>
    </source>
</evidence>
<accession>A0A2S1QWV7</accession>
<dbReference type="GO" id="GO:0016740">
    <property type="term" value="F:transferase activity"/>
    <property type="evidence" value="ECO:0007669"/>
    <property type="project" value="UniProtKB-KW"/>
</dbReference>
<keyword evidence="3" id="KW-0808">Transferase</keyword>
<evidence type="ECO:0000259" key="9">
    <source>
        <dbReference type="PROSITE" id="PS52029"/>
    </source>
</evidence>
<comment type="similarity">
    <text evidence="2">Belongs to the YkuD family.</text>
</comment>
<evidence type="ECO:0000256" key="6">
    <source>
        <dbReference type="ARBA" id="ARBA00023316"/>
    </source>
</evidence>
<dbReference type="GO" id="GO:0071555">
    <property type="term" value="P:cell wall organization"/>
    <property type="evidence" value="ECO:0007669"/>
    <property type="project" value="UniProtKB-UniRule"/>
</dbReference>
<feature type="active site" description="Nucleophile" evidence="7">
    <location>
        <position position="445"/>
    </location>
</feature>
<dbReference type="InterPro" id="IPR052905">
    <property type="entry name" value="LD-transpeptidase_YkuD-like"/>
</dbReference>
<dbReference type="InterPro" id="IPR005490">
    <property type="entry name" value="LD_TPept_cat_dom"/>
</dbReference>
<comment type="pathway">
    <text evidence="1 7">Cell wall biogenesis; peptidoglycan biosynthesis.</text>
</comment>
<evidence type="ECO:0000256" key="4">
    <source>
        <dbReference type="ARBA" id="ARBA00022960"/>
    </source>
</evidence>
<feature type="signal peptide" evidence="8">
    <location>
        <begin position="1"/>
        <end position="21"/>
    </location>
</feature>
<dbReference type="UniPathway" id="UPA00219"/>
<keyword evidence="4 7" id="KW-0133">Cell shape</keyword>
<dbReference type="KEGG" id="falb:HYN59_06995"/>
<dbReference type="GO" id="GO:0004180">
    <property type="term" value="F:carboxypeptidase activity"/>
    <property type="evidence" value="ECO:0007669"/>
    <property type="project" value="UniProtKB-ARBA"/>
</dbReference>
<evidence type="ECO:0000256" key="7">
    <source>
        <dbReference type="PROSITE-ProRule" id="PRU01373"/>
    </source>
</evidence>
<dbReference type="Gene3D" id="2.40.440.10">
    <property type="entry name" value="L,D-transpeptidase catalytic domain-like"/>
    <property type="match status" value="1"/>
</dbReference>
<dbReference type="Proteomes" id="UP000244929">
    <property type="component" value="Chromosome"/>
</dbReference>
<dbReference type="Pfam" id="PF03734">
    <property type="entry name" value="YkuD"/>
    <property type="match status" value="1"/>
</dbReference>
<dbReference type="InterPro" id="IPR045380">
    <property type="entry name" value="LD_TPept_scaffold_dom"/>
</dbReference>
<keyword evidence="5 7" id="KW-0573">Peptidoglycan synthesis</keyword>
<dbReference type="OrthoDB" id="9778545at2"/>
<keyword evidence="8" id="KW-0732">Signal</keyword>
<dbReference type="InterPro" id="IPR002477">
    <property type="entry name" value="Peptidoglycan-bd-like"/>
</dbReference>
<evidence type="ECO:0000313" key="10">
    <source>
        <dbReference type="EMBL" id="AWH84885.1"/>
    </source>
</evidence>
<dbReference type="InterPro" id="IPR038063">
    <property type="entry name" value="Transpep_catalytic_dom"/>
</dbReference>
<dbReference type="PANTHER" id="PTHR41533">
    <property type="entry name" value="L,D-TRANSPEPTIDASE HI_1667-RELATED"/>
    <property type="match status" value="1"/>
</dbReference>
<keyword evidence="11" id="KW-1185">Reference proteome</keyword>
<protein>
    <submittedName>
        <fullName evidence="10">Peptidoglycan-binding protein</fullName>
    </submittedName>
</protein>